<evidence type="ECO:0000259" key="1">
    <source>
        <dbReference type="Pfam" id="PF00931"/>
    </source>
</evidence>
<dbReference type="SUPFAM" id="SSF52540">
    <property type="entry name" value="P-loop containing nucleoside triphosphate hydrolases"/>
    <property type="match status" value="1"/>
</dbReference>
<dbReference type="AlphaFoldDB" id="A0A8J4PTD8"/>
<dbReference type="InterPro" id="IPR002182">
    <property type="entry name" value="NB-ARC"/>
</dbReference>
<dbReference type="Proteomes" id="UP000695562">
    <property type="component" value="Unassembled WGS sequence"/>
</dbReference>
<accession>A0A8J4PTD8</accession>
<dbReference type="GO" id="GO:0009116">
    <property type="term" value="P:nucleoside metabolic process"/>
    <property type="evidence" value="ECO:0007669"/>
    <property type="project" value="InterPro"/>
</dbReference>
<dbReference type="InterPro" id="IPR035994">
    <property type="entry name" value="Nucleoside_phosphorylase_sf"/>
</dbReference>
<feature type="domain" description="NB-ARC" evidence="1">
    <location>
        <begin position="482"/>
        <end position="616"/>
    </location>
</feature>
<dbReference type="OrthoDB" id="8123811at2759"/>
<proteinExistence type="predicted"/>
<dbReference type="Gene3D" id="3.40.50.300">
    <property type="entry name" value="P-loop containing nucleotide triphosphate hydrolases"/>
    <property type="match status" value="1"/>
</dbReference>
<name>A0A8J4PTD8_9MYCE</name>
<evidence type="ECO:0000313" key="3">
    <source>
        <dbReference type="Proteomes" id="UP000695562"/>
    </source>
</evidence>
<dbReference type="Pfam" id="PF00931">
    <property type="entry name" value="NB-ARC"/>
    <property type="match status" value="1"/>
</dbReference>
<protein>
    <recommendedName>
        <fullName evidence="1">NB-ARC domain-containing protein</fullName>
    </recommendedName>
</protein>
<dbReference type="InterPro" id="IPR027417">
    <property type="entry name" value="P-loop_NTPase"/>
</dbReference>
<comment type="caution">
    <text evidence="2">The sequence shown here is derived from an EMBL/GenBank/DDBJ whole genome shotgun (WGS) entry which is preliminary data.</text>
</comment>
<evidence type="ECO:0000313" key="2">
    <source>
        <dbReference type="EMBL" id="KAF2072199.1"/>
    </source>
</evidence>
<gene>
    <name evidence="2" type="ORF">CYY_006480</name>
</gene>
<dbReference type="PANTHER" id="PTHR36766">
    <property type="entry name" value="PLANT BROAD-SPECTRUM MILDEW RESISTANCE PROTEIN RPW8"/>
    <property type="match status" value="1"/>
</dbReference>
<dbReference type="SUPFAM" id="SSF53167">
    <property type="entry name" value="Purine and uridine phosphorylases"/>
    <property type="match status" value="1"/>
</dbReference>
<organism evidence="2 3">
    <name type="scientific">Polysphondylium violaceum</name>
    <dbReference type="NCBI Taxonomy" id="133409"/>
    <lineage>
        <taxon>Eukaryota</taxon>
        <taxon>Amoebozoa</taxon>
        <taxon>Evosea</taxon>
        <taxon>Eumycetozoa</taxon>
        <taxon>Dictyostelia</taxon>
        <taxon>Dictyosteliales</taxon>
        <taxon>Dictyosteliaceae</taxon>
        <taxon>Polysphondylium</taxon>
    </lineage>
</organism>
<feature type="non-terminal residue" evidence="2">
    <location>
        <position position="1"/>
    </location>
</feature>
<dbReference type="EMBL" id="AJWJ01000301">
    <property type="protein sequence ID" value="KAF2072199.1"/>
    <property type="molecule type" value="Genomic_DNA"/>
</dbReference>
<dbReference type="Gene3D" id="3.40.50.1580">
    <property type="entry name" value="Nucleoside phosphorylase domain"/>
    <property type="match status" value="1"/>
</dbReference>
<sequence length="1184" mass="136185">MKSTVIAEPMSTTTTNYSSHWIKGQCAGAYEWCHRRLVLNLIKHLFFYNNNNNDFNNDPITKILLTLITSQSFIDFMPTIFAIKFSDVKQSSDFAYREGVLEIKNNNGSDNTVGHSVRVILSFPSNQTSGEIVLNTSHVLDTFKPSLAILVGTCSGYKDNEKPISRGDIIVAESALNYQTGINTNNGLQFALNEYKEASKSLLSALKLTNDSESDWKKYPSIEPSPTYKREWLLRAFYEYKYYKDNLEKSVWLREQGFDIKIEPARNTVVQDMFGKQYRTEKDKLVRDGSLVVDENRIPKISDKCFKKIDSLLNIDGDYPINVFEEKTPNIHYGQFGCGSALEQKDEKGISLAFKHCREKSIAIIAIDRDTYAFYLTTQTYKENYKDISFISIKSVLDYADGDTDQNNNYIDYCNQLSSSFALHLIRSHSFQSNDVQLINNFIPPPPVKSINRLGSDNKGGYIQLIYDGFKSKSNSVTISSRISGMGGVGKSTLAKQFSHHCIDNQLYKYIFWIHGETQETLLESYKQVLQHLNVEIKNQDNIVTAFASTIQQLQLKGNVLLIYDNVEDMSLIREKPQGNHINILITTRSQVCEDPSSTLIPLDLLNLNECKSLFKLWRPKISDTHIAELSRLLQRLPLAISHCLAYMYQEGIEEEEYIKEFEMFNDIQVIGDDSFEDPYERLIGKTISMAIGKMKNKQDIESRATTVLHIMAFLNPDQIHSKVLEIILKGKDNSINAVVKTLKDFSLISTDQEPNIKQNYNISIHRVVQRSIIVLLLQKLKNNNNSFKINSINLIYDNLSHINNQISTYFYSNDTNINIRNSNSNSKSKSILLEFYSNLNNIIIHLTNIQAIIQKMDNLPHQQNLELTNKLLLTQIIMECNYLRYLILNSRVNPQVLEDLFQQESKIDNNNISDLVDTTFQFINQNQQLTQGIDIKLSLNIFSKFMSGEGICKDRCNIILKFIFLSLGKIGHFLDKDIRFFKQISTKRISLFNELLSGLPEQILNFSQLRNMFINRKASDIDYSILIDNLVHINDKVKGLDRSDTERIFDSIISLVSIDPTIIHFTTFLANENTYDNVISKIFEILIKSKLTFNNDQIKIFTNYINELLNNGSFKDYVNKLLEVLIKIKVFEKFDNDQIQKIFNFTIQLFNEKLNGHQISKIISTLSEQITKYQLNNDQIQNI</sequence>
<reference evidence="2" key="1">
    <citation type="submission" date="2020-01" db="EMBL/GenBank/DDBJ databases">
        <title>Development of genomics and gene disruption for Polysphondylium violaceum indicates a role for the polyketide synthase stlB in stalk morphogenesis.</title>
        <authorList>
            <person name="Narita B."/>
            <person name="Kawabe Y."/>
            <person name="Kin K."/>
            <person name="Saito T."/>
            <person name="Gibbs R."/>
            <person name="Kuspa A."/>
            <person name="Muzny D."/>
            <person name="Queller D."/>
            <person name="Richards S."/>
            <person name="Strassman J."/>
            <person name="Sucgang R."/>
            <person name="Worley K."/>
            <person name="Schaap P."/>
        </authorList>
    </citation>
    <scope>NUCLEOTIDE SEQUENCE</scope>
    <source>
        <strain evidence="2">QSvi11</strain>
    </source>
</reference>
<dbReference type="GO" id="GO:0043531">
    <property type="term" value="F:ADP binding"/>
    <property type="evidence" value="ECO:0007669"/>
    <property type="project" value="InterPro"/>
</dbReference>
<keyword evidence="3" id="KW-1185">Reference proteome</keyword>
<dbReference type="GO" id="GO:0003824">
    <property type="term" value="F:catalytic activity"/>
    <property type="evidence" value="ECO:0007669"/>
    <property type="project" value="InterPro"/>
</dbReference>